<keyword evidence="3" id="KW-1185">Reference proteome</keyword>
<dbReference type="Pfam" id="PF06880">
    <property type="entry name" value="DUF1262"/>
    <property type="match status" value="1"/>
</dbReference>
<dbReference type="AlphaFoldDB" id="A0A444Z3N6"/>
<gene>
    <name evidence="2" type="ORF">Ahy_B05g076641</name>
</gene>
<dbReference type="STRING" id="3818.A0A444Z3N6"/>
<dbReference type="OrthoDB" id="647907at2759"/>
<evidence type="ECO:0000313" key="2">
    <source>
        <dbReference type="EMBL" id="RYR08801.1"/>
    </source>
</evidence>
<sequence>MYVTRHLSHYKKDHNALSGSLPDPPEGPNSGYLVLQDEAAQSYCCFGLWKNNCISHLPFPQDKNLTVTYIESYGEDVTIDLDKVIFIPVLNQSLSSNRYYVIRRKGKHQGEACTSSKQEDMKNCLFCKCVKDVKPRPLDPFNEYQQFEIIKTRCGFYAKPVAEDAFPPLFLRRKSWRLCAKTPHNYTLDEALGINHSLRGQLLPTINFPLSNDRSDSVVIGKWYCPFMFVKEGMKLKDQMKGSVFYEMTLEQRWEKIFSKKNSSIGSEGNEVFVDVVVETELAMVDGKQAFWDEGNVDDGVLWFKSLDNVGGGVSVGLSLVIGERMKWEQERGGWLGFNNNNNNNKQVRVTREEKFKGAPRWEDFGCFVLVESFVLKRMDGSVVVTYDFRHTHQIMCKWE</sequence>
<dbReference type="Gramene" id="arahy.Tifrunner.gnm2.ann2.Ah15g316600.1">
    <property type="protein sequence ID" value="arahy.Tifrunner.gnm2.ann2.Ah15g316600.1-CDS"/>
    <property type="gene ID" value="arahy.Tifrunner.gnm2.ann2.Ah15g316600"/>
</dbReference>
<dbReference type="EMBL" id="SDMP01000015">
    <property type="protein sequence ID" value="RYR08801.1"/>
    <property type="molecule type" value="Genomic_DNA"/>
</dbReference>
<evidence type="ECO:0000313" key="3">
    <source>
        <dbReference type="Proteomes" id="UP000289738"/>
    </source>
</evidence>
<name>A0A444Z3N6_ARAHY</name>
<feature type="compositionally biased region" description="Basic residues" evidence="1">
    <location>
        <begin position="1"/>
        <end position="12"/>
    </location>
</feature>
<comment type="caution">
    <text evidence="2">The sequence shown here is derived from an EMBL/GenBank/DDBJ whole genome shotgun (WGS) entry which is preliminary data.</text>
</comment>
<dbReference type="Proteomes" id="UP000289738">
    <property type="component" value="Chromosome B05"/>
</dbReference>
<protein>
    <submittedName>
        <fullName evidence="2">Uncharacterized protein</fullName>
    </submittedName>
</protein>
<proteinExistence type="predicted"/>
<dbReference type="InterPro" id="IPR010683">
    <property type="entry name" value="DUF1262"/>
</dbReference>
<reference evidence="2 3" key="1">
    <citation type="submission" date="2019-01" db="EMBL/GenBank/DDBJ databases">
        <title>Sequencing of cultivated peanut Arachis hypogaea provides insights into genome evolution and oil improvement.</title>
        <authorList>
            <person name="Chen X."/>
        </authorList>
    </citation>
    <scope>NUCLEOTIDE SEQUENCE [LARGE SCALE GENOMIC DNA]</scope>
    <source>
        <strain evidence="3">cv. Fuhuasheng</strain>
        <tissue evidence="2">Leaves</tissue>
    </source>
</reference>
<feature type="region of interest" description="Disordered" evidence="1">
    <location>
        <begin position="1"/>
        <end position="24"/>
    </location>
</feature>
<dbReference type="PANTHER" id="PTHR31050:SF7">
    <property type="entry name" value="DUF1262 FAMILY PROTEIN"/>
    <property type="match status" value="1"/>
</dbReference>
<accession>A0A444Z3N6</accession>
<evidence type="ECO:0000256" key="1">
    <source>
        <dbReference type="SAM" id="MobiDB-lite"/>
    </source>
</evidence>
<dbReference type="PANTHER" id="PTHR31050">
    <property type="entry name" value="OS08G0413200 PROTEIN"/>
    <property type="match status" value="1"/>
</dbReference>
<organism evidence="2 3">
    <name type="scientific">Arachis hypogaea</name>
    <name type="common">Peanut</name>
    <dbReference type="NCBI Taxonomy" id="3818"/>
    <lineage>
        <taxon>Eukaryota</taxon>
        <taxon>Viridiplantae</taxon>
        <taxon>Streptophyta</taxon>
        <taxon>Embryophyta</taxon>
        <taxon>Tracheophyta</taxon>
        <taxon>Spermatophyta</taxon>
        <taxon>Magnoliopsida</taxon>
        <taxon>eudicotyledons</taxon>
        <taxon>Gunneridae</taxon>
        <taxon>Pentapetalae</taxon>
        <taxon>rosids</taxon>
        <taxon>fabids</taxon>
        <taxon>Fabales</taxon>
        <taxon>Fabaceae</taxon>
        <taxon>Papilionoideae</taxon>
        <taxon>50 kb inversion clade</taxon>
        <taxon>dalbergioids sensu lato</taxon>
        <taxon>Dalbergieae</taxon>
        <taxon>Pterocarpus clade</taxon>
        <taxon>Arachis</taxon>
    </lineage>
</organism>